<evidence type="ECO:0000313" key="2">
    <source>
        <dbReference type="EMBL" id="PWG61706.1"/>
    </source>
</evidence>
<dbReference type="PANTHER" id="PTHR43685">
    <property type="entry name" value="GLYCOSYLTRANSFERASE"/>
    <property type="match status" value="1"/>
</dbReference>
<proteinExistence type="predicted"/>
<dbReference type="InterPro" id="IPR001173">
    <property type="entry name" value="Glyco_trans_2-like"/>
</dbReference>
<keyword evidence="2" id="KW-0808">Transferase</keyword>
<dbReference type="SUPFAM" id="SSF53448">
    <property type="entry name" value="Nucleotide-diphospho-sugar transferases"/>
    <property type="match status" value="1"/>
</dbReference>
<comment type="caution">
    <text evidence="2">The sequence shown here is derived from an EMBL/GenBank/DDBJ whole genome shotgun (WGS) entry which is preliminary data.</text>
</comment>
<keyword evidence="3" id="KW-1185">Reference proteome</keyword>
<evidence type="ECO:0000259" key="1">
    <source>
        <dbReference type="Pfam" id="PF00535"/>
    </source>
</evidence>
<dbReference type="AlphaFoldDB" id="A0A2U2MXN4"/>
<dbReference type="EMBL" id="QFFI01000028">
    <property type="protein sequence ID" value="PWG61706.1"/>
    <property type="molecule type" value="Genomic_DNA"/>
</dbReference>
<reference evidence="2 3" key="1">
    <citation type="submission" date="2018-05" db="EMBL/GenBank/DDBJ databases">
        <title>Spiribacter halobius sp. nov., a moderately halophilic bacterium isolated from marine solar saltern.</title>
        <authorList>
            <person name="Zheng W.-S."/>
            <person name="Lu D.-C."/>
            <person name="Du Z.-J."/>
        </authorList>
    </citation>
    <scope>NUCLEOTIDE SEQUENCE [LARGE SCALE GENOMIC DNA]</scope>
    <source>
        <strain evidence="2 3">E85</strain>
    </source>
</reference>
<dbReference type="Proteomes" id="UP000245474">
    <property type="component" value="Unassembled WGS sequence"/>
</dbReference>
<evidence type="ECO:0000313" key="3">
    <source>
        <dbReference type="Proteomes" id="UP000245474"/>
    </source>
</evidence>
<feature type="domain" description="Glycosyltransferase 2-like" evidence="1">
    <location>
        <begin position="11"/>
        <end position="118"/>
    </location>
</feature>
<organism evidence="2 3">
    <name type="scientific">Sediminicurvatus halobius</name>
    <dbReference type="NCBI Taxonomy" id="2182432"/>
    <lineage>
        <taxon>Bacteria</taxon>
        <taxon>Pseudomonadati</taxon>
        <taxon>Pseudomonadota</taxon>
        <taxon>Gammaproteobacteria</taxon>
        <taxon>Chromatiales</taxon>
        <taxon>Ectothiorhodospiraceae</taxon>
        <taxon>Sediminicurvatus</taxon>
    </lineage>
</organism>
<dbReference type="RefSeq" id="WP_109679686.1">
    <property type="nucleotide sequence ID" value="NZ_CP086615.1"/>
</dbReference>
<sequence>MRAEGGGPAVSVITPCFNAVERIGASVRSVMEQSYHDWELIVVDDGSVDGSADAVRRLDCSRLRLIEQENAGPSAARNHGLLEACGRYIAFLDADDTWHEDFLATMVAALDRNHEAVLAYCGWQNLGVVGGRGEPFVPPEYESPSKAEVLLGGCRWPIHAALTRAECIDRAGGFDETLRASVDYDLWLRVATQGPIVRVPKVLAYYYHHGGDQVTKNRLRVAMSHWTAQRKFIEAHPEVAEQIGPGRVRELLVGELLLRGYRSYWARDLDSARALFRAVMRHGYGRPRDWVYMIPSLLPRRMHGALLNLRDRGRSQ</sequence>
<protein>
    <submittedName>
        <fullName evidence="2">Glycosyl transferase</fullName>
    </submittedName>
</protein>
<gene>
    <name evidence="2" type="ORF">DEM34_15205</name>
</gene>
<dbReference type="PANTHER" id="PTHR43685:SF2">
    <property type="entry name" value="GLYCOSYLTRANSFERASE 2-LIKE DOMAIN-CONTAINING PROTEIN"/>
    <property type="match status" value="1"/>
</dbReference>
<name>A0A2U2MXN4_9GAMM</name>
<dbReference type="InterPro" id="IPR029044">
    <property type="entry name" value="Nucleotide-diphossugar_trans"/>
</dbReference>
<dbReference type="Gene3D" id="3.90.550.10">
    <property type="entry name" value="Spore Coat Polysaccharide Biosynthesis Protein SpsA, Chain A"/>
    <property type="match status" value="1"/>
</dbReference>
<dbReference type="OrthoDB" id="5782309at2"/>
<dbReference type="Pfam" id="PF00535">
    <property type="entry name" value="Glycos_transf_2"/>
    <property type="match status" value="1"/>
</dbReference>
<accession>A0A2U2MXN4</accession>
<dbReference type="InterPro" id="IPR050834">
    <property type="entry name" value="Glycosyltransf_2"/>
</dbReference>
<dbReference type="GO" id="GO:0016740">
    <property type="term" value="F:transferase activity"/>
    <property type="evidence" value="ECO:0007669"/>
    <property type="project" value="UniProtKB-KW"/>
</dbReference>